<dbReference type="AlphaFoldDB" id="A0AAV5UAH6"/>
<dbReference type="PANTHER" id="PTHR45581:SF3">
    <property type="entry name" value="METHYLTRANSFERASE DOMAIN-CONTAINING PROTEIN"/>
    <property type="match status" value="1"/>
</dbReference>
<evidence type="ECO:0000313" key="2">
    <source>
        <dbReference type="Proteomes" id="UP001432027"/>
    </source>
</evidence>
<evidence type="ECO:0000313" key="1">
    <source>
        <dbReference type="EMBL" id="GMT03195.1"/>
    </source>
</evidence>
<organism evidence="1 2">
    <name type="scientific">Pristionchus entomophagus</name>
    <dbReference type="NCBI Taxonomy" id="358040"/>
    <lineage>
        <taxon>Eukaryota</taxon>
        <taxon>Metazoa</taxon>
        <taxon>Ecdysozoa</taxon>
        <taxon>Nematoda</taxon>
        <taxon>Chromadorea</taxon>
        <taxon>Rhabditida</taxon>
        <taxon>Rhabditina</taxon>
        <taxon>Diplogasteromorpha</taxon>
        <taxon>Diplogasteroidea</taxon>
        <taxon>Neodiplogasteridae</taxon>
        <taxon>Pristionchus</taxon>
    </lineage>
</organism>
<sequence>SDPPKQADLWDLRYYYNAGRILHAFSATKEGYAKIQSNGIGYYDKNYEGSLGGTLSDDGYARLAQFCTDPEERNHIKKMWFKKTGQSYHHIFEGSAYPKDVYVGYVSTKAGACGSKWPVKR</sequence>
<name>A0AAV5UAH6_9BILA</name>
<dbReference type="Proteomes" id="UP001432027">
    <property type="component" value="Unassembled WGS sequence"/>
</dbReference>
<accession>A0AAV5UAH6</accession>
<dbReference type="PANTHER" id="PTHR45581">
    <property type="entry name" value="PROTEIN CBG10435"/>
    <property type="match status" value="1"/>
</dbReference>
<feature type="non-terminal residue" evidence="1">
    <location>
        <position position="1"/>
    </location>
</feature>
<proteinExistence type="predicted"/>
<dbReference type="EMBL" id="BTSX01000006">
    <property type="protein sequence ID" value="GMT03195.1"/>
    <property type="molecule type" value="Genomic_DNA"/>
</dbReference>
<keyword evidence="2" id="KW-1185">Reference proteome</keyword>
<comment type="caution">
    <text evidence="1">The sequence shown here is derived from an EMBL/GenBank/DDBJ whole genome shotgun (WGS) entry which is preliminary data.</text>
</comment>
<reference evidence="1" key="1">
    <citation type="submission" date="2023-10" db="EMBL/GenBank/DDBJ databases">
        <title>Genome assembly of Pristionchus species.</title>
        <authorList>
            <person name="Yoshida K."/>
            <person name="Sommer R.J."/>
        </authorList>
    </citation>
    <scope>NUCLEOTIDE SEQUENCE</scope>
    <source>
        <strain evidence="1">RS0144</strain>
    </source>
</reference>
<gene>
    <name evidence="1" type="ORF">PENTCL1PPCAC_25369</name>
</gene>
<protein>
    <submittedName>
        <fullName evidence="1">Uncharacterized protein</fullName>
    </submittedName>
</protein>